<accession>A0AA39U069</accession>
<feature type="signal peptide" evidence="2">
    <location>
        <begin position="1"/>
        <end position="22"/>
    </location>
</feature>
<name>A0AA39U069_9PEZI</name>
<organism evidence="3 4">
    <name type="scientific">Bombardia bombarda</name>
    <dbReference type="NCBI Taxonomy" id="252184"/>
    <lineage>
        <taxon>Eukaryota</taxon>
        <taxon>Fungi</taxon>
        <taxon>Dikarya</taxon>
        <taxon>Ascomycota</taxon>
        <taxon>Pezizomycotina</taxon>
        <taxon>Sordariomycetes</taxon>
        <taxon>Sordariomycetidae</taxon>
        <taxon>Sordariales</taxon>
        <taxon>Lasiosphaeriaceae</taxon>
        <taxon>Bombardia</taxon>
    </lineage>
</organism>
<feature type="chain" id="PRO_5041211574" description="Myb-like domain-containing protein" evidence="2">
    <location>
        <begin position="23"/>
        <end position="339"/>
    </location>
</feature>
<dbReference type="EMBL" id="JAULSR010000008">
    <property type="protein sequence ID" value="KAK0613148.1"/>
    <property type="molecule type" value="Genomic_DNA"/>
</dbReference>
<protein>
    <recommendedName>
        <fullName evidence="5">Myb-like domain-containing protein</fullName>
    </recommendedName>
</protein>
<gene>
    <name evidence="3" type="ORF">B0T17DRAFT_400451</name>
</gene>
<feature type="region of interest" description="Disordered" evidence="1">
    <location>
        <begin position="102"/>
        <end position="182"/>
    </location>
</feature>
<keyword evidence="2" id="KW-0732">Signal</keyword>
<feature type="compositionally biased region" description="Low complexity" evidence="1">
    <location>
        <begin position="148"/>
        <end position="159"/>
    </location>
</feature>
<dbReference type="Proteomes" id="UP001174934">
    <property type="component" value="Unassembled WGS sequence"/>
</dbReference>
<evidence type="ECO:0000313" key="3">
    <source>
        <dbReference type="EMBL" id="KAK0613148.1"/>
    </source>
</evidence>
<feature type="region of interest" description="Disordered" evidence="1">
    <location>
        <begin position="36"/>
        <end position="58"/>
    </location>
</feature>
<keyword evidence="4" id="KW-1185">Reference proteome</keyword>
<feature type="compositionally biased region" description="Basic and acidic residues" evidence="1">
    <location>
        <begin position="224"/>
        <end position="243"/>
    </location>
</feature>
<proteinExistence type="predicted"/>
<sequence length="339" mass="37988">MVVAAMMSTLLHLLIVLRQSRMRTLTRSLTNDHLQPNVRKQTGIHPRPSRQPSRSWVGGGKRFVTGAFVPPTCLASILGMKGELESNPTTKTALDAVRLVGATGRGRRTRKTRIGDDIRPPPPKRRKASSLTTLASLRTRRHLRSHDAASQPQARASASGRTQSGRHNVSRSSQGSINEGNDQVPRAMFEKWSLGNAVLKRVIVDGLGTFQLQFTWDSCATHKREDCTARQPQDKSRAKESRSLRRGGGTPLTPEDNLLVELKSQGLSWKEIHKRFTQAFPDRERSMGSLQVHYCTKVKRRQTSSNRLSGPMCFTSAPSRINWHPKMHTSRVRNRSTRP</sequence>
<evidence type="ECO:0000256" key="2">
    <source>
        <dbReference type="SAM" id="SignalP"/>
    </source>
</evidence>
<feature type="compositionally biased region" description="Polar residues" evidence="1">
    <location>
        <begin position="160"/>
        <end position="181"/>
    </location>
</feature>
<reference evidence="3" key="1">
    <citation type="submission" date="2023-06" db="EMBL/GenBank/DDBJ databases">
        <title>Genome-scale phylogeny and comparative genomics of the fungal order Sordariales.</title>
        <authorList>
            <consortium name="Lawrence Berkeley National Laboratory"/>
            <person name="Hensen N."/>
            <person name="Bonometti L."/>
            <person name="Westerberg I."/>
            <person name="Brannstrom I.O."/>
            <person name="Guillou S."/>
            <person name="Cros-Aarteil S."/>
            <person name="Calhoun S."/>
            <person name="Haridas S."/>
            <person name="Kuo A."/>
            <person name="Mondo S."/>
            <person name="Pangilinan J."/>
            <person name="Riley R."/>
            <person name="LaButti K."/>
            <person name="Andreopoulos B."/>
            <person name="Lipzen A."/>
            <person name="Chen C."/>
            <person name="Yanf M."/>
            <person name="Daum C."/>
            <person name="Ng V."/>
            <person name="Clum A."/>
            <person name="Steindorff A."/>
            <person name="Ohm R."/>
            <person name="Martin F."/>
            <person name="Silar P."/>
            <person name="Natvig D."/>
            <person name="Lalanne C."/>
            <person name="Gautier V."/>
            <person name="Ament-velasquez S.L."/>
            <person name="Kruys A."/>
            <person name="Hutchinson M.I."/>
            <person name="Powell A.J."/>
            <person name="Barry K."/>
            <person name="Miller A.N."/>
            <person name="Grigoriev I.V."/>
            <person name="Debuchy R."/>
            <person name="Gladieux P."/>
            <person name="Thoren M.H."/>
            <person name="Johannesson H."/>
        </authorList>
    </citation>
    <scope>NUCLEOTIDE SEQUENCE</scope>
    <source>
        <strain evidence="3">SMH3391-2</strain>
    </source>
</reference>
<evidence type="ECO:0008006" key="5">
    <source>
        <dbReference type="Google" id="ProtNLM"/>
    </source>
</evidence>
<evidence type="ECO:0000256" key="1">
    <source>
        <dbReference type="SAM" id="MobiDB-lite"/>
    </source>
</evidence>
<comment type="caution">
    <text evidence="3">The sequence shown here is derived from an EMBL/GenBank/DDBJ whole genome shotgun (WGS) entry which is preliminary data.</text>
</comment>
<feature type="region of interest" description="Disordered" evidence="1">
    <location>
        <begin position="224"/>
        <end position="255"/>
    </location>
</feature>
<dbReference type="AlphaFoldDB" id="A0AA39U069"/>
<evidence type="ECO:0000313" key="4">
    <source>
        <dbReference type="Proteomes" id="UP001174934"/>
    </source>
</evidence>